<dbReference type="PANTHER" id="PTHR33470">
    <property type="entry name" value="OS01G0164075 PROTEIN"/>
    <property type="match status" value="1"/>
</dbReference>
<keyword evidence="4" id="KW-1185">Reference proteome</keyword>
<evidence type="ECO:0000313" key="4">
    <source>
        <dbReference type="Proteomes" id="UP000886520"/>
    </source>
</evidence>
<accession>A0A9D4V4M1</accession>
<reference evidence="3" key="1">
    <citation type="submission" date="2021-01" db="EMBL/GenBank/DDBJ databases">
        <title>Adiantum capillus-veneris genome.</title>
        <authorList>
            <person name="Fang Y."/>
            <person name="Liao Q."/>
        </authorList>
    </citation>
    <scope>NUCLEOTIDE SEQUENCE</scope>
    <source>
        <strain evidence="3">H3</strain>
        <tissue evidence="3">Leaf</tissue>
    </source>
</reference>
<organism evidence="3 4">
    <name type="scientific">Adiantum capillus-veneris</name>
    <name type="common">Maidenhair fern</name>
    <dbReference type="NCBI Taxonomy" id="13818"/>
    <lineage>
        <taxon>Eukaryota</taxon>
        <taxon>Viridiplantae</taxon>
        <taxon>Streptophyta</taxon>
        <taxon>Embryophyta</taxon>
        <taxon>Tracheophyta</taxon>
        <taxon>Polypodiopsida</taxon>
        <taxon>Polypodiidae</taxon>
        <taxon>Polypodiales</taxon>
        <taxon>Pteridineae</taxon>
        <taxon>Pteridaceae</taxon>
        <taxon>Vittarioideae</taxon>
        <taxon>Adiantum</taxon>
    </lineage>
</organism>
<gene>
    <name evidence="3" type="ORF">GOP47_0006553</name>
</gene>
<protein>
    <submittedName>
        <fullName evidence="3">Uncharacterized protein</fullName>
    </submittedName>
</protein>
<evidence type="ECO:0000256" key="2">
    <source>
        <dbReference type="SAM" id="MobiDB-lite"/>
    </source>
</evidence>
<dbReference type="PRINTS" id="PR01217">
    <property type="entry name" value="PRICHEXTENSN"/>
</dbReference>
<dbReference type="AlphaFoldDB" id="A0A9D4V4M1"/>
<dbReference type="Proteomes" id="UP000886520">
    <property type="component" value="Chromosome 6"/>
</dbReference>
<dbReference type="Pfam" id="PF01190">
    <property type="entry name" value="Pollen_Ole_e_1"/>
    <property type="match status" value="1"/>
</dbReference>
<sequence length="279" mass="30348">MLGLVLLSSFVAAAQLSLDKPGRRRPKISAVGFVYCDECTHGLRLNATLPPLPDVEVRVTCRDLYGSVTLSAVGFTNEQGAFSIPMDDIPSILGIAGCKASLVRSLNEHCDVASNVGSGQSGAPLLLKSKSKSLKHVLFTTGPFAYHPSTTPTTCHQSFYPPLQHIRYYASPPPPPPLNEHATFSPPHSSPPPNSISSPPASPPPPYRYTSSPPPYPRPPPESFKGHPPPLLSSPYPPHLSFHHFHHHHRYYHHSPPPPPPSYYASPPIHSPPSPQYPY</sequence>
<proteinExistence type="predicted"/>
<keyword evidence="1" id="KW-0732">Signal</keyword>
<feature type="compositionally biased region" description="Pro residues" evidence="2">
    <location>
        <begin position="188"/>
        <end position="232"/>
    </location>
</feature>
<dbReference type="PANTHER" id="PTHR33470:SF27">
    <property type="entry name" value="OS01G0899700 PROTEIN"/>
    <property type="match status" value="1"/>
</dbReference>
<dbReference type="EMBL" id="JABFUD020000006">
    <property type="protein sequence ID" value="KAI5078882.1"/>
    <property type="molecule type" value="Genomic_DNA"/>
</dbReference>
<dbReference type="OrthoDB" id="1936190at2759"/>
<evidence type="ECO:0000313" key="3">
    <source>
        <dbReference type="EMBL" id="KAI5078882.1"/>
    </source>
</evidence>
<feature type="region of interest" description="Disordered" evidence="2">
    <location>
        <begin position="170"/>
        <end position="232"/>
    </location>
</feature>
<comment type="caution">
    <text evidence="3">The sequence shown here is derived from an EMBL/GenBank/DDBJ whole genome shotgun (WGS) entry which is preliminary data.</text>
</comment>
<name>A0A9D4V4M1_ADICA</name>
<evidence type="ECO:0000256" key="1">
    <source>
        <dbReference type="ARBA" id="ARBA00022729"/>
    </source>
</evidence>